<proteinExistence type="predicted"/>
<dbReference type="InterPro" id="IPR032675">
    <property type="entry name" value="LRR_dom_sf"/>
</dbReference>
<sequence>MMKPACASGGTSLVASEPDRLSALPDCLLHTIMSFLKARQVVQTCVLSTRWRHLWCSVPCLDIDIDEFNTGSGLSYLGVPHNDKNWEDFEDFAVNLMLHITLKSLVIDGGSNSYDDYLVITAPSVANLHLAVDVVCFHAGISLNEMPCLDKASILLLGNRERGMESKLGRDQFKLLCSLSTVVSLELSNLMTMVFSEECTTTCKQFKNLRNLLLENCDVSDDFQTMALFLETSPHLEKLTLRHCTISNGTKKWISSQCRSLNVLRANLKLTKIIYKDDVCQLVQHFVHNSENLPNNQFEFRKVD</sequence>
<dbReference type="CDD" id="cd22160">
    <property type="entry name" value="F-box_AtFBL13-like"/>
    <property type="match status" value="1"/>
</dbReference>
<name>A0AAV5EQQ0_ELECO</name>
<accession>A0AAV5EQQ0</accession>
<dbReference type="PANTHER" id="PTHR34223:SF65">
    <property type="entry name" value="OS04G0440300 PROTEIN"/>
    <property type="match status" value="1"/>
</dbReference>
<dbReference type="Gene3D" id="1.20.1280.50">
    <property type="match status" value="1"/>
</dbReference>
<organism evidence="2 3">
    <name type="scientific">Eleusine coracana subsp. coracana</name>
    <dbReference type="NCBI Taxonomy" id="191504"/>
    <lineage>
        <taxon>Eukaryota</taxon>
        <taxon>Viridiplantae</taxon>
        <taxon>Streptophyta</taxon>
        <taxon>Embryophyta</taxon>
        <taxon>Tracheophyta</taxon>
        <taxon>Spermatophyta</taxon>
        <taxon>Magnoliopsida</taxon>
        <taxon>Liliopsida</taxon>
        <taxon>Poales</taxon>
        <taxon>Poaceae</taxon>
        <taxon>PACMAD clade</taxon>
        <taxon>Chloridoideae</taxon>
        <taxon>Cynodonteae</taxon>
        <taxon>Eleusininae</taxon>
        <taxon>Eleusine</taxon>
    </lineage>
</organism>
<dbReference type="SUPFAM" id="SSF52047">
    <property type="entry name" value="RNI-like"/>
    <property type="match status" value="1"/>
</dbReference>
<dbReference type="Proteomes" id="UP001054889">
    <property type="component" value="Unassembled WGS sequence"/>
</dbReference>
<comment type="caution">
    <text evidence="2">The sequence shown here is derived from an EMBL/GenBank/DDBJ whole genome shotgun (WGS) entry which is preliminary data.</text>
</comment>
<dbReference type="InterPro" id="IPR053197">
    <property type="entry name" value="F-box_SCFL_complex_component"/>
</dbReference>
<dbReference type="EMBL" id="BQKI01000078">
    <property type="protein sequence ID" value="GJN25708.1"/>
    <property type="molecule type" value="Genomic_DNA"/>
</dbReference>
<dbReference type="Pfam" id="PF00646">
    <property type="entry name" value="F-box"/>
    <property type="match status" value="1"/>
</dbReference>
<gene>
    <name evidence="2" type="primary">gb13571</name>
    <name evidence="2" type="ORF">PR202_gb13571</name>
</gene>
<evidence type="ECO:0000259" key="1">
    <source>
        <dbReference type="Pfam" id="PF00646"/>
    </source>
</evidence>
<dbReference type="InterPro" id="IPR001810">
    <property type="entry name" value="F-box_dom"/>
</dbReference>
<dbReference type="InterPro" id="IPR036047">
    <property type="entry name" value="F-box-like_dom_sf"/>
</dbReference>
<dbReference type="InterPro" id="IPR053781">
    <property type="entry name" value="F-box_AtFBL13-like"/>
</dbReference>
<dbReference type="AlphaFoldDB" id="A0AAV5EQQ0"/>
<keyword evidence="3" id="KW-1185">Reference proteome</keyword>
<evidence type="ECO:0000313" key="2">
    <source>
        <dbReference type="EMBL" id="GJN25708.1"/>
    </source>
</evidence>
<dbReference type="SUPFAM" id="SSF81383">
    <property type="entry name" value="F-box domain"/>
    <property type="match status" value="1"/>
</dbReference>
<feature type="domain" description="F-box" evidence="1">
    <location>
        <begin position="21"/>
        <end position="60"/>
    </location>
</feature>
<dbReference type="Gene3D" id="3.80.10.10">
    <property type="entry name" value="Ribonuclease Inhibitor"/>
    <property type="match status" value="1"/>
</dbReference>
<protein>
    <recommendedName>
        <fullName evidence="1">F-box domain-containing protein</fullName>
    </recommendedName>
</protein>
<reference evidence="2" key="1">
    <citation type="journal article" date="2018" name="DNA Res.">
        <title>Multiple hybrid de novo genome assembly of finger millet, an orphan allotetraploid crop.</title>
        <authorList>
            <person name="Hatakeyama M."/>
            <person name="Aluri S."/>
            <person name="Balachadran M.T."/>
            <person name="Sivarajan S.R."/>
            <person name="Patrignani A."/>
            <person name="Gruter S."/>
            <person name="Poveda L."/>
            <person name="Shimizu-Inatsugi R."/>
            <person name="Baeten J."/>
            <person name="Francoijs K.J."/>
            <person name="Nataraja K.N."/>
            <person name="Reddy Y.A.N."/>
            <person name="Phadnis S."/>
            <person name="Ravikumar R.L."/>
            <person name="Schlapbach R."/>
            <person name="Sreeman S.M."/>
            <person name="Shimizu K.K."/>
        </authorList>
    </citation>
    <scope>NUCLEOTIDE SEQUENCE</scope>
</reference>
<evidence type="ECO:0000313" key="3">
    <source>
        <dbReference type="Proteomes" id="UP001054889"/>
    </source>
</evidence>
<dbReference type="PANTHER" id="PTHR34223">
    <property type="entry name" value="OS11G0201299 PROTEIN"/>
    <property type="match status" value="1"/>
</dbReference>
<reference evidence="2" key="2">
    <citation type="submission" date="2021-12" db="EMBL/GenBank/DDBJ databases">
        <title>Resequencing data analysis of finger millet.</title>
        <authorList>
            <person name="Hatakeyama M."/>
            <person name="Aluri S."/>
            <person name="Balachadran M.T."/>
            <person name="Sivarajan S.R."/>
            <person name="Poveda L."/>
            <person name="Shimizu-Inatsugi R."/>
            <person name="Schlapbach R."/>
            <person name="Sreeman S.M."/>
            <person name="Shimizu K.K."/>
        </authorList>
    </citation>
    <scope>NUCLEOTIDE SEQUENCE</scope>
</reference>